<sequence>MLKINKNIIEGHSGKGCESALANRPLPNISSCSSCVDKSKNDLSLIKPYYGNKGNYGENNSYGYYAIGGLGGLGLIDNYTSENSHIPVVIQKNRDQYIVLENEVGNETDLYNIDSINNNWTDLSYTSSNKNEKPKMDFITTFYIGSISIVALFIVYRVTQGNR</sequence>
<feature type="transmembrane region" description="Helical" evidence="1">
    <location>
        <begin position="138"/>
        <end position="158"/>
    </location>
</feature>
<keyword evidence="1" id="KW-0812">Transmembrane</keyword>
<proteinExistence type="predicted"/>
<keyword evidence="1" id="KW-0472">Membrane</keyword>
<protein>
    <submittedName>
        <fullName evidence="2">Uncharacterized protein</fullName>
    </submittedName>
</protein>
<reference evidence="2" key="1">
    <citation type="journal article" date="2020" name="Nature">
        <title>Giant virus diversity and host interactions through global metagenomics.</title>
        <authorList>
            <person name="Schulz F."/>
            <person name="Roux S."/>
            <person name="Paez-Espino D."/>
            <person name="Jungbluth S."/>
            <person name="Walsh D.A."/>
            <person name="Denef V.J."/>
            <person name="McMahon K.D."/>
            <person name="Konstantinidis K.T."/>
            <person name="Eloe-Fadrosh E.A."/>
            <person name="Kyrpides N.C."/>
            <person name="Woyke T."/>
        </authorList>
    </citation>
    <scope>NUCLEOTIDE SEQUENCE</scope>
    <source>
        <strain evidence="2">GVMAG-M-3300023184-168</strain>
    </source>
</reference>
<evidence type="ECO:0000313" key="2">
    <source>
        <dbReference type="EMBL" id="QHT83629.1"/>
    </source>
</evidence>
<accession>A0A6C0HSY3</accession>
<dbReference type="EMBL" id="MN740010">
    <property type="protein sequence ID" value="QHT83629.1"/>
    <property type="molecule type" value="Genomic_DNA"/>
</dbReference>
<organism evidence="2">
    <name type="scientific">viral metagenome</name>
    <dbReference type="NCBI Taxonomy" id="1070528"/>
    <lineage>
        <taxon>unclassified sequences</taxon>
        <taxon>metagenomes</taxon>
        <taxon>organismal metagenomes</taxon>
    </lineage>
</organism>
<dbReference type="AlphaFoldDB" id="A0A6C0HSY3"/>
<keyword evidence="1" id="KW-1133">Transmembrane helix</keyword>
<evidence type="ECO:0000256" key="1">
    <source>
        <dbReference type="SAM" id="Phobius"/>
    </source>
</evidence>
<name>A0A6C0HSY3_9ZZZZ</name>